<name>A0A9P4IY30_9PEZI</name>
<organism evidence="1 2">
    <name type="scientific">Myriangium duriaei CBS 260.36</name>
    <dbReference type="NCBI Taxonomy" id="1168546"/>
    <lineage>
        <taxon>Eukaryota</taxon>
        <taxon>Fungi</taxon>
        <taxon>Dikarya</taxon>
        <taxon>Ascomycota</taxon>
        <taxon>Pezizomycotina</taxon>
        <taxon>Dothideomycetes</taxon>
        <taxon>Dothideomycetidae</taxon>
        <taxon>Myriangiales</taxon>
        <taxon>Myriangiaceae</taxon>
        <taxon>Myriangium</taxon>
    </lineage>
</organism>
<sequence>MHALRLALGQGTRCLLRLLGAGRTTAAASLPDMSGSIVLFFAWEKLCCWTLGHGRGCIVHGLSHETSVCGWVGSARLAVDSESQVSSLSAWQFSWRSRIAGRGRPEVGILSQTAGSGALLFFCRGCVSLRDKRRALSRLEHGRDEHGLLRSMKGLYG</sequence>
<keyword evidence="2" id="KW-1185">Reference proteome</keyword>
<proteinExistence type="predicted"/>
<evidence type="ECO:0000313" key="2">
    <source>
        <dbReference type="Proteomes" id="UP000799439"/>
    </source>
</evidence>
<dbReference type="Proteomes" id="UP000799439">
    <property type="component" value="Unassembled WGS sequence"/>
</dbReference>
<protein>
    <submittedName>
        <fullName evidence="1">Uncharacterized protein</fullName>
    </submittedName>
</protein>
<accession>A0A9P4IY30</accession>
<gene>
    <name evidence="1" type="ORF">K461DRAFT_165110</name>
</gene>
<reference evidence="1" key="1">
    <citation type="journal article" date="2020" name="Stud. Mycol.">
        <title>101 Dothideomycetes genomes: a test case for predicting lifestyles and emergence of pathogens.</title>
        <authorList>
            <person name="Haridas S."/>
            <person name="Albert R."/>
            <person name="Binder M."/>
            <person name="Bloem J."/>
            <person name="Labutti K."/>
            <person name="Salamov A."/>
            <person name="Andreopoulos B."/>
            <person name="Baker S."/>
            <person name="Barry K."/>
            <person name="Bills G."/>
            <person name="Bluhm B."/>
            <person name="Cannon C."/>
            <person name="Castanera R."/>
            <person name="Culley D."/>
            <person name="Daum C."/>
            <person name="Ezra D."/>
            <person name="Gonzalez J."/>
            <person name="Henrissat B."/>
            <person name="Kuo A."/>
            <person name="Liang C."/>
            <person name="Lipzen A."/>
            <person name="Lutzoni F."/>
            <person name="Magnuson J."/>
            <person name="Mondo S."/>
            <person name="Nolan M."/>
            <person name="Ohm R."/>
            <person name="Pangilinan J."/>
            <person name="Park H.-J."/>
            <person name="Ramirez L."/>
            <person name="Alfaro M."/>
            <person name="Sun H."/>
            <person name="Tritt A."/>
            <person name="Yoshinaga Y."/>
            <person name="Zwiers L.-H."/>
            <person name="Turgeon B."/>
            <person name="Goodwin S."/>
            <person name="Spatafora J."/>
            <person name="Crous P."/>
            <person name="Grigoriev I."/>
        </authorList>
    </citation>
    <scope>NUCLEOTIDE SEQUENCE</scope>
    <source>
        <strain evidence="1">CBS 260.36</strain>
    </source>
</reference>
<evidence type="ECO:0000313" key="1">
    <source>
        <dbReference type="EMBL" id="KAF2151014.1"/>
    </source>
</evidence>
<dbReference type="EMBL" id="ML996088">
    <property type="protein sequence ID" value="KAF2151014.1"/>
    <property type="molecule type" value="Genomic_DNA"/>
</dbReference>
<comment type="caution">
    <text evidence="1">The sequence shown here is derived from an EMBL/GenBank/DDBJ whole genome shotgun (WGS) entry which is preliminary data.</text>
</comment>
<dbReference type="AlphaFoldDB" id="A0A9P4IY30"/>